<evidence type="ECO:0000313" key="10">
    <source>
        <dbReference type="Proteomes" id="UP000218231"/>
    </source>
</evidence>
<evidence type="ECO:0000256" key="3">
    <source>
        <dbReference type="ARBA" id="ARBA00022692"/>
    </source>
</evidence>
<evidence type="ECO:0000256" key="1">
    <source>
        <dbReference type="ARBA" id="ARBA00004141"/>
    </source>
</evidence>
<comment type="subcellular location">
    <subcellularLocation>
        <location evidence="1">Membrane</location>
        <topology evidence="1">Multi-pass membrane protein</topology>
    </subcellularLocation>
</comment>
<proteinExistence type="inferred from homology"/>
<evidence type="ECO:0000256" key="5">
    <source>
        <dbReference type="ARBA" id="ARBA00022989"/>
    </source>
</evidence>
<feature type="transmembrane region" description="Helical" evidence="8">
    <location>
        <begin position="227"/>
        <end position="246"/>
    </location>
</feature>
<protein>
    <recommendedName>
        <fullName evidence="11">Gamma-secretase subunit Aph-1</fullName>
    </recommendedName>
</protein>
<feature type="compositionally biased region" description="Low complexity" evidence="7">
    <location>
        <begin position="303"/>
        <end position="320"/>
    </location>
</feature>
<dbReference type="InterPro" id="IPR009294">
    <property type="entry name" value="Aph-1"/>
</dbReference>
<feature type="transmembrane region" description="Helical" evidence="8">
    <location>
        <begin position="117"/>
        <end position="141"/>
    </location>
</feature>
<dbReference type="Pfam" id="PF06105">
    <property type="entry name" value="Aph-1"/>
    <property type="match status" value="1"/>
</dbReference>
<evidence type="ECO:0000256" key="4">
    <source>
        <dbReference type="ARBA" id="ARBA00022976"/>
    </source>
</evidence>
<dbReference type="PANTHER" id="PTHR12889">
    <property type="entry name" value="GAMMA-SECRETASE SUBUNIT APH-1"/>
    <property type="match status" value="1"/>
</dbReference>
<dbReference type="GO" id="GO:0016020">
    <property type="term" value="C:membrane"/>
    <property type="evidence" value="ECO:0007669"/>
    <property type="project" value="UniProtKB-SubCell"/>
</dbReference>
<keyword evidence="5 8" id="KW-1133">Transmembrane helix</keyword>
<feature type="transmembrane region" description="Helical" evidence="8">
    <location>
        <begin position="33"/>
        <end position="56"/>
    </location>
</feature>
<feature type="compositionally biased region" description="Basic and acidic residues" evidence="7">
    <location>
        <begin position="283"/>
        <end position="300"/>
    </location>
</feature>
<keyword evidence="4" id="KW-0914">Notch signaling pathway</keyword>
<keyword evidence="10" id="KW-1185">Reference proteome</keyword>
<dbReference type="OrthoDB" id="6507463at2759"/>
<dbReference type="GO" id="GO:0016485">
    <property type="term" value="P:protein processing"/>
    <property type="evidence" value="ECO:0007669"/>
    <property type="project" value="InterPro"/>
</dbReference>
<evidence type="ECO:0000256" key="2">
    <source>
        <dbReference type="ARBA" id="ARBA00005577"/>
    </source>
</evidence>
<organism evidence="9 10">
    <name type="scientific">Diploscapter pachys</name>
    <dbReference type="NCBI Taxonomy" id="2018661"/>
    <lineage>
        <taxon>Eukaryota</taxon>
        <taxon>Metazoa</taxon>
        <taxon>Ecdysozoa</taxon>
        <taxon>Nematoda</taxon>
        <taxon>Chromadorea</taxon>
        <taxon>Rhabditida</taxon>
        <taxon>Rhabditina</taxon>
        <taxon>Rhabditomorpha</taxon>
        <taxon>Rhabditoidea</taxon>
        <taxon>Rhabditidae</taxon>
        <taxon>Diploscapter</taxon>
    </lineage>
</organism>
<feature type="transmembrane region" description="Helical" evidence="8">
    <location>
        <begin position="6"/>
        <end position="26"/>
    </location>
</feature>
<sequence>MGWLLSASCFIVALAPSFALFCRFIAHDPLRIILFVLGAFFWLLSLLLASFFNYFISFLLSTIVPSLIVFICLQEIVRVLYFMMLKKAQSGLNKMTSTGGQSIAPGVSQLHNSRHMLALVCGLGMGVCSSLFHCMNTFAALSGEASFGLPEAMKANSPQIISSSSSLRPFYVAITSAILPLLHAAWTIMVWHSFHRIHSSASFLPAFCALITHLIMSALSFQSSNGHYILVMLTQFVLLLVCITICHQIMGGTMKSFTDATVRCVTLRAFFRPSNRPTAVPVETHEEQQPNEPEENRLDEAPGSGSTSTRQTTISRTTVT</sequence>
<dbReference type="AlphaFoldDB" id="A0A2A2K716"/>
<feature type="transmembrane region" description="Helical" evidence="8">
    <location>
        <begin position="170"/>
        <end position="191"/>
    </location>
</feature>
<reference evidence="9 10" key="1">
    <citation type="journal article" date="2017" name="Curr. Biol.">
        <title>Genome architecture and evolution of a unichromosomal asexual nematode.</title>
        <authorList>
            <person name="Fradin H."/>
            <person name="Zegar C."/>
            <person name="Gutwein M."/>
            <person name="Lucas J."/>
            <person name="Kovtun M."/>
            <person name="Corcoran D."/>
            <person name="Baugh L.R."/>
            <person name="Kiontke K."/>
            <person name="Gunsalus K."/>
            <person name="Fitch D.H."/>
            <person name="Piano F."/>
        </authorList>
    </citation>
    <scope>NUCLEOTIDE SEQUENCE [LARGE SCALE GENOMIC DNA]</scope>
    <source>
        <strain evidence="9">PF1309</strain>
    </source>
</reference>
<feature type="transmembrane region" description="Helical" evidence="8">
    <location>
        <begin position="203"/>
        <end position="221"/>
    </location>
</feature>
<dbReference type="EMBL" id="LIAE01009453">
    <property type="protein sequence ID" value="PAV69728.1"/>
    <property type="molecule type" value="Genomic_DNA"/>
</dbReference>
<gene>
    <name evidence="9" type="ORF">WR25_11438</name>
</gene>
<feature type="transmembrane region" description="Helical" evidence="8">
    <location>
        <begin position="62"/>
        <end position="85"/>
    </location>
</feature>
<comment type="similarity">
    <text evidence="2">Belongs to the APH-1 family.</text>
</comment>
<accession>A0A2A2K716</accession>
<dbReference type="GO" id="GO:0007219">
    <property type="term" value="P:Notch signaling pathway"/>
    <property type="evidence" value="ECO:0007669"/>
    <property type="project" value="UniProtKB-KW"/>
</dbReference>
<evidence type="ECO:0008006" key="11">
    <source>
        <dbReference type="Google" id="ProtNLM"/>
    </source>
</evidence>
<dbReference type="STRING" id="2018661.A0A2A2K716"/>
<evidence type="ECO:0000313" key="9">
    <source>
        <dbReference type="EMBL" id="PAV69728.1"/>
    </source>
</evidence>
<keyword evidence="6 8" id="KW-0472">Membrane</keyword>
<comment type="caution">
    <text evidence="9">The sequence shown here is derived from an EMBL/GenBank/DDBJ whole genome shotgun (WGS) entry which is preliminary data.</text>
</comment>
<feature type="region of interest" description="Disordered" evidence="7">
    <location>
        <begin position="278"/>
        <end position="320"/>
    </location>
</feature>
<dbReference type="Proteomes" id="UP000218231">
    <property type="component" value="Unassembled WGS sequence"/>
</dbReference>
<evidence type="ECO:0000256" key="6">
    <source>
        <dbReference type="ARBA" id="ARBA00023136"/>
    </source>
</evidence>
<evidence type="ECO:0000256" key="7">
    <source>
        <dbReference type="SAM" id="MobiDB-lite"/>
    </source>
</evidence>
<keyword evidence="3 8" id="KW-0812">Transmembrane</keyword>
<evidence type="ECO:0000256" key="8">
    <source>
        <dbReference type="SAM" id="Phobius"/>
    </source>
</evidence>
<name>A0A2A2K716_9BILA</name>